<dbReference type="STRING" id="1604334.SAMN05421546_1566"/>
<proteinExistence type="predicted"/>
<keyword evidence="3" id="KW-1185">Reference proteome</keyword>
<evidence type="ECO:0000313" key="3">
    <source>
        <dbReference type="Proteomes" id="UP000241788"/>
    </source>
</evidence>
<dbReference type="EMBL" id="FTLW01000003">
    <property type="protein sequence ID" value="SIQ61246.1"/>
    <property type="molecule type" value="Genomic_DNA"/>
</dbReference>
<gene>
    <name evidence="2" type="ORF">SAMN05421546_1566</name>
</gene>
<protein>
    <submittedName>
        <fullName evidence="2">Uncharacterized protein</fullName>
    </submittedName>
</protein>
<evidence type="ECO:0000313" key="2">
    <source>
        <dbReference type="EMBL" id="SIQ61246.1"/>
    </source>
</evidence>
<evidence type="ECO:0000256" key="1">
    <source>
        <dbReference type="SAM" id="MobiDB-lite"/>
    </source>
</evidence>
<dbReference type="AlphaFoldDB" id="A0A1N6U7G6"/>
<organism evidence="2 3">
    <name type="scientific">Solilutibacter tolerans</name>
    <dbReference type="NCBI Taxonomy" id="1604334"/>
    <lineage>
        <taxon>Bacteria</taxon>
        <taxon>Pseudomonadati</taxon>
        <taxon>Pseudomonadota</taxon>
        <taxon>Gammaproteobacteria</taxon>
        <taxon>Lysobacterales</taxon>
        <taxon>Lysobacteraceae</taxon>
        <taxon>Solilutibacter</taxon>
    </lineage>
</organism>
<reference evidence="3" key="1">
    <citation type="submission" date="2017-01" db="EMBL/GenBank/DDBJ databases">
        <authorList>
            <person name="Varghese N."/>
            <person name="Submissions S."/>
        </authorList>
    </citation>
    <scope>NUCLEOTIDE SEQUENCE [LARGE SCALE GENOMIC DNA]</scope>
    <source>
        <strain evidence="3">UM1</strain>
    </source>
</reference>
<dbReference type="Proteomes" id="UP000241788">
    <property type="component" value="Unassembled WGS sequence"/>
</dbReference>
<accession>A0A1N6U7G6</accession>
<feature type="region of interest" description="Disordered" evidence="1">
    <location>
        <begin position="1"/>
        <end position="60"/>
    </location>
</feature>
<sequence length="85" mass="9082">MTTPVPNAHAPSGGATPSANAIRRAMPRPTSDTAVHPIVAPPSSMLGASRNNDAFQPRSRVQKRYRAQLAQALARLTCHARQTRA</sequence>
<name>A0A1N6U7G6_9GAMM</name>